<accession>A0A8J2PXD1</accession>
<protein>
    <submittedName>
        <fullName evidence="1">Uncharacterized protein</fullName>
    </submittedName>
</protein>
<dbReference type="Proteomes" id="UP000708208">
    <property type="component" value="Unassembled WGS sequence"/>
</dbReference>
<evidence type="ECO:0000313" key="1">
    <source>
        <dbReference type="EMBL" id="CAG7831687.1"/>
    </source>
</evidence>
<keyword evidence="2" id="KW-1185">Reference proteome</keyword>
<name>A0A8J2PXD1_9HEXA</name>
<reference evidence="1" key="1">
    <citation type="submission" date="2021-06" db="EMBL/GenBank/DDBJ databases">
        <authorList>
            <person name="Hodson N. C."/>
            <person name="Mongue J. A."/>
            <person name="Jaron S. K."/>
        </authorList>
    </citation>
    <scope>NUCLEOTIDE SEQUENCE</scope>
</reference>
<comment type="caution">
    <text evidence="1">The sequence shown here is derived from an EMBL/GenBank/DDBJ whole genome shotgun (WGS) entry which is preliminary data.</text>
</comment>
<sequence>MMAEVFTQNELDDTQNGECPSTICVDFKNLLKMLAMYLNVSALKEHPSKNRSNFNRNSSAGARFIKSDHFGQALRHNN</sequence>
<gene>
    <name evidence="1" type="ORF">AFUS01_LOCUS41415</name>
</gene>
<proteinExistence type="predicted"/>
<organism evidence="1 2">
    <name type="scientific">Allacma fusca</name>
    <dbReference type="NCBI Taxonomy" id="39272"/>
    <lineage>
        <taxon>Eukaryota</taxon>
        <taxon>Metazoa</taxon>
        <taxon>Ecdysozoa</taxon>
        <taxon>Arthropoda</taxon>
        <taxon>Hexapoda</taxon>
        <taxon>Collembola</taxon>
        <taxon>Symphypleona</taxon>
        <taxon>Sminthuridae</taxon>
        <taxon>Allacma</taxon>
    </lineage>
</organism>
<dbReference type="EMBL" id="CAJVCH010561566">
    <property type="protein sequence ID" value="CAG7831687.1"/>
    <property type="molecule type" value="Genomic_DNA"/>
</dbReference>
<evidence type="ECO:0000313" key="2">
    <source>
        <dbReference type="Proteomes" id="UP000708208"/>
    </source>
</evidence>
<dbReference type="AlphaFoldDB" id="A0A8J2PXD1"/>